<dbReference type="AlphaFoldDB" id="A0A6C0EG88"/>
<dbReference type="EMBL" id="MN738846">
    <property type="protein sequence ID" value="QHT27938.1"/>
    <property type="molecule type" value="Genomic_DNA"/>
</dbReference>
<sequence>MSRKLRSSKPTRATKKTKRCIVRKTSVRKAKKTHKKTHSIIRKKEFLKERKQRM</sequence>
<reference evidence="1" key="1">
    <citation type="journal article" date="2020" name="Nature">
        <title>Giant virus diversity and host interactions through global metagenomics.</title>
        <authorList>
            <person name="Schulz F."/>
            <person name="Roux S."/>
            <person name="Paez-Espino D."/>
            <person name="Jungbluth S."/>
            <person name="Walsh D.A."/>
            <person name="Denef V.J."/>
            <person name="McMahon K.D."/>
            <person name="Konstantinidis K.T."/>
            <person name="Eloe-Fadrosh E.A."/>
            <person name="Kyrpides N.C."/>
            <person name="Woyke T."/>
        </authorList>
    </citation>
    <scope>NUCLEOTIDE SEQUENCE</scope>
    <source>
        <strain evidence="1">GVMAG-M-3300000115-19</strain>
    </source>
</reference>
<evidence type="ECO:0000313" key="1">
    <source>
        <dbReference type="EMBL" id="QHT27938.1"/>
    </source>
</evidence>
<proteinExistence type="predicted"/>
<organism evidence="1">
    <name type="scientific">viral metagenome</name>
    <dbReference type="NCBI Taxonomy" id="1070528"/>
    <lineage>
        <taxon>unclassified sequences</taxon>
        <taxon>metagenomes</taxon>
        <taxon>organismal metagenomes</taxon>
    </lineage>
</organism>
<protein>
    <submittedName>
        <fullName evidence="1">Uncharacterized protein</fullName>
    </submittedName>
</protein>
<name>A0A6C0EG88_9ZZZZ</name>
<accession>A0A6C0EG88</accession>